<dbReference type="Gene3D" id="3.30.9.100">
    <property type="match status" value="1"/>
</dbReference>
<dbReference type="PANTHER" id="PTHR43747">
    <property type="entry name" value="FAD-BINDING PROTEIN"/>
    <property type="match status" value="1"/>
</dbReference>
<dbReference type="InterPro" id="IPR050816">
    <property type="entry name" value="Flavin-dep_Halogenase_NPB"/>
</dbReference>
<dbReference type="AlphaFoldDB" id="A0A9J7AZV4"/>
<evidence type="ECO:0000313" key="3">
    <source>
        <dbReference type="Proteomes" id="UP001060336"/>
    </source>
</evidence>
<accession>A0A9J7AZV4</accession>
<dbReference type="KEGG" id="naci:NUH88_04640"/>
<dbReference type="RefSeq" id="WP_257770246.1">
    <property type="nucleotide sequence ID" value="NZ_CP102480.1"/>
</dbReference>
<proteinExistence type="predicted"/>
<gene>
    <name evidence="2" type="ORF">NUH88_04640</name>
</gene>
<keyword evidence="3" id="KW-1185">Reference proteome</keyword>
<dbReference type="EMBL" id="CP102480">
    <property type="protein sequence ID" value="UUX50981.1"/>
    <property type="molecule type" value="Genomic_DNA"/>
</dbReference>
<dbReference type="GO" id="GO:0071949">
    <property type="term" value="F:FAD binding"/>
    <property type="evidence" value="ECO:0007669"/>
    <property type="project" value="InterPro"/>
</dbReference>
<dbReference type="Gene3D" id="3.50.50.60">
    <property type="entry name" value="FAD/NAD(P)-binding domain"/>
    <property type="match status" value="1"/>
</dbReference>
<name>A0A9J7AZV4_9PROT</name>
<organism evidence="2 3">
    <name type="scientific">Nisaea acidiphila</name>
    <dbReference type="NCBI Taxonomy" id="1862145"/>
    <lineage>
        <taxon>Bacteria</taxon>
        <taxon>Pseudomonadati</taxon>
        <taxon>Pseudomonadota</taxon>
        <taxon>Alphaproteobacteria</taxon>
        <taxon>Rhodospirillales</taxon>
        <taxon>Thalassobaculaceae</taxon>
        <taxon>Nisaea</taxon>
    </lineage>
</organism>
<dbReference type="SUPFAM" id="SSF51905">
    <property type="entry name" value="FAD/NAD(P)-binding domain"/>
    <property type="match status" value="1"/>
</dbReference>
<dbReference type="InterPro" id="IPR036188">
    <property type="entry name" value="FAD/NAD-bd_sf"/>
</dbReference>
<reference evidence="2" key="1">
    <citation type="submission" date="2022-08" db="EMBL/GenBank/DDBJ databases">
        <title>Nisaea acidiphila sp. nov., isolated from a marine algal debris and emended description of the genus Nisaea Urios et al. 2008.</title>
        <authorList>
            <person name="Kwon K."/>
        </authorList>
    </citation>
    <scope>NUCLEOTIDE SEQUENCE</scope>
    <source>
        <strain evidence="2">MEBiC11861</strain>
    </source>
</reference>
<dbReference type="InterPro" id="IPR002938">
    <property type="entry name" value="FAD-bd"/>
</dbReference>
<evidence type="ECO:0000259" key="1">
    <source>
        <dbReference type="Pfam" id="PF01494"/>
    </source>
</evidence>
<protein>
    <submittedName>
        <fullName evidence="2">Tryptophan 7-halogenase</fullName>
    </submittedName>
</protein>
<sequence>MIEADIAVVGAGPAGAALALTLAPRHSVLLIDRDATPRQRIGESLIPAARRLLHDMRILDAFEAGGFPGYFGNLSWWGGGDAHITDFLKDPDGPGWHLDRAGFETMLRAAACSRGARLVAPGRLASIERLGGGWRLTLKTGEGGPGEQVRSRLVVDASGRSAIVAKRLGVARRHGDRLTACWMRGTDAEESGVTAGFSMVESTAGGWWYSAPLPGRARVLSFHTDSDLMPPDCRAPGFLQNAAMTLPGVGPALAATDFRSDGPATLTAANSTVLETVAGDGWLAIGDAALSFDPLASRGLFNALYTAWSAAAACHDHLCGDADTFADYRQDLDRIEQFYRRHLAVAYGAENRWPDAPFWSRRRTPQVFAMESRPAEAISPIPAKVGMSGVSANR</sequence>
<dbReference type="Proteomes" id="UP001060336">
    <property type="component" value="Chromosome"/>
</dbReference>
<dbReference type="PANTHER" id="PTHR43747:SF1">
    <property type="entry name" value="SLR1998 PROTEIN"/>
    <property type="match status" value="1"/>
</dbReference>
<evidence type="ECO:0000313" key="2">
    <source>
        <dbReference type="EMBL" id="UUX50981.1"/>
    </source>
</evidence>
<feature type="domain" description="FAD-binding" evidence="1">
    <location>
        <begin position="4"/>
        <end position="186"/>
    </location>
</feature>
<dbReference type="Pfam" id="PF01494">
    <property type="entry name" value="FAD_binding_3"/>
    <property type="match status" value="1"/>
</dbReference>